<dbReference type="Gene3D" id="1.20.140.10">
    <property type="entry name" value="Butyryl-CoA Dehydrogenase, subunit A, domain 3"/>
    <property type="match status" value="1"/>
</dbReference>
<dbReference type="GO" id="GO:0050660">
    <property type="term" value="F:flavin adenine dinucleotide binding"/>
    <property type="evidence" value="ECO:0007669"/>
    <property type="project" value="InterPro"/>
</dbReference>
<evidence type="ECO:0000259" key="6">
    <source>
        <dbReference type="Pfam" id="PF00441"/>
    </source>
</evidence>
<dbReference type="InterPro" id="IPR046373">
    <property type="entry name" value="Acyl-CoA_Oxase/DH_mid-dom_sf"/>
</dbReference>
<feature type="domain" description="Acyl-CoA dehydrogenase/oxidase N-terminal" evidence="8">
    <location>
        <begin position="5"/>
        <end position="134"/>
    </location>
</feature>
<dbReference type="OrthoDB" id="8876745at2"/>
<dbReference type="Proteomes" id="UP000017048">
    <property type="component" value="Unassembled WGS sequence"/>
</dbReference>
<dbReference type="GO" id="GO:0003995">
    <property type="term" value="F:acyl-CoA dehydrogenase activity"/>
    <property type="evidence" value="ECO:0007669"/>
    <property type="project" value="InterPro"/>
</dbReference>
<protein>
    <submittedName>
        <fullName evidence="9">Acyl-CoA dehydrogenase</fullName>
    </submittedName>
</protein>
<dbReference type="SUPFAM" id="SSF56645">
    <property type="entry name" value="Acyl-CoA dehydrogenase NM domain-like"/>
    <property type="match status" value="1"/>
</dbReference>
<dbReference type="Pfam" id="PF02771">
    <property type="entry name" value="Acyl-CoA_dh_N"/>
    <property type="match status" value="1"/>
</dbReference>
<dbReference type="RefSeq" id="WP_019049135.1">
    <property type="nucleotide sequence ID" value="NZ_BAFO02000020.1"/>
</dbReference>
<evidence type="ECO:0000256" key="4">
    <source>
        <dbReference type="ARBA" id="ARBA00022827"/>
    </source>
</evidence>
<comment type="cofactor">
    <cofactor evidence="1 5">
        <name>FAD</name>
        <dbReference type="ChEBI" id="CHEBI:57692"/>
    </cofactor>
</comment>
<dbReference type="STRING" id="1824.SAMN05444423_1011343"/>
<dbReference type="Pfam" id="PF00441">
    <property type="entry name" value="Acyl-CoA_dh_1"/>
    <property type="match status" value="1"/>
</dbReference>
<feature type="domain" description="Acyl-CoA oxidase/dehydrogenase middle" evidence="7">
    <location>
        <begin position="138"/>
        <end position="238"/>
    </location>
</feature>
<proteinExistence type="inferred from homology"/>
<keyword evidence="10" id="KW-1185">Reference proteome</keyword>
<comment type="similarity">
    <text evidence="2 5">Belongs to the acyl-CoA dehydrogenase family.</text>
</comment>
<evidence type="ECO:0000256" key="1">
    <source>
        <dbReference type="ARBA" id="ARBA00001974"/>
    </source>
</evidence>
<sequence length="407" mass="44097">MYQWSDEDLMFRDAVRGFIAKEVTPHVDQLESGALPPFDIIRKLYATFGLDEMAREGLAKAIAREEAGTTGSGKSGGFSGAGSMGVILNSELAGVSLGLVASMGVSLGLTAATIRSRGTLAQKKRWLPELVTMEKVGAWAITEPDSGSDAFGGMKSYVRRDGADYILNGRKTFITNGPYADVTVVYAKLDEEDGTDRRDRKVLAFVLDKDMPGFVQSPPFKKMGMNSSPTGELFFENVRITPDRLLGETENPAKGDGKDSAKESFAAERIGIASLALGIINECHRLCVEYAKSRKLWGKEIAQFQLIQLKLAEMEIARINVQNMVFNAIERTAAGDKVTLAEASAMKLYSSRAATEVAMEAVQLFGGNGYMAEYKVEQLARDAKSLMIYAGSNEIQVTHIAKGLVAG</sequence>
<keyword evidence="3 5" id="KW-0285">Flavoprotein</keyword>
<organism evidence="9 10">
    <name type="scientific">Nocardia asteroides NBRC 15531</name>
    <dbReference type="NCBI Taxonomy" id="1110697"/>
    <lineage>
        <taxon>Bacteria</taxon>
        <taxon>Bacillati</taxon>
        <taxon>Actinomycetota</taxon>
        <taxon>Actinomycetes</taxon>
        <taxon>Mycobacteriales</taxon>
        <taxon>Nocardiaceae</taxon>
        <taxon>Nocardia</taxon>
    </lineage>
</organism>
<dbReference type="GeneID" id="91519620"/>
<dbReference type="InterPro" id="IPR009075">
    <property type="entry name" value="AcylCo_DH/oxidase_C"/>
</dbReference>
<dbReference type="InterPro" id="IPR037069">
    <property type="entry name" value="AcylCoA_DH/ox_N_sf"/>
</dbReference>
<evidence type="ECO:0000259" key="7">
    <source>
        <dbReference type="Pfam" id="PF02770"/>
    </source>
</evidence>
<dbReference type="Pfam" id="PF02770">
    <property type="entry name" value="Acyl-CoA_dh_M"/>
    <property type="match status" value="1"/>
</dbReference>
<feature type="domain" description="Acyl-CoA dehydrogenase/oxidase C-terminal" evidence="6">
    <location>
        <begin position="255"/>
        <end position="404"/>
    </location>
</feature>
<evidence type="ECO:0000256" key="5">
    <source>
        <dbReference type="RuleBase" id="RU362125"/>
    </source>
</evidence>
<dbReference type="InterPro" id="IPR009100">
    <property type="entry name" value="AcylCoA_DH/oxidase_NM_dom_sf"/>
</dbReference>
<dbReference type="InterPro" id="IPR036250">
    <property type="entry name" value="AcylCo_DH-like_C"/>
</dbReference>
<dbReference type="PROSITE" id="PS00072">
    <property type="entry name" value="ACYL_COA_DH_1"/>
    <property type="match status" value="1"/>
</dbReference>
<dbReference type="InterPro" id="IPR006089">
    <property type="entry name" value="Acyl-CoA_DH_CS"/>
</dbReference>
<dbReference type="EMBL" id="BAFO02000020">
    <property type="protein sequence ID" value="GAD84036.1"/>
    <property type="molecule type" value="Genomic_DNA"/>
</dbReference>
<evidence type="ECO:0000256" key="3">
    <source>
        <dbReference type="ARBA" id="ARBA00022630"/>
    </source>
</evidence>
<dbReference type="InterPro" id="IPR006091">
    <property type="entry name" value="Acyl-CoA_Oxase/DH_mid-dom"/>
</dbReference>
<evidence type="ECO:0000313" key="9">
    <source>
        <dbReference type="EMBL" id="GAD84036.1"/>
    </source>
</evidence>
<evidence type="ECO:0000313" key="10">
    <source>
        <dbReference type="Proteomes" id="UP000017048"/>
    </source>
</evidence>
<evidence type="ECO:0000259" key="8">
    <source>
        <dbReference type="Pfam" id="PF02771"/>
    </source>
</evidence>
<dbReference type="PANTHER" id="PTHR43884:SF12">
    <property type="entry name" value="ISOVALERYL-COA DEHYDROGENASE, MITOCHONDRIAL-RELATED"/>
    <property type="match status" value="1"/>
</dbReference>
<dbReference type="SUPFAM" id="SSF47203">
    <property type="entry name" value="Acyl-CoA dehydrogenase C-terminal domain-like"/>
    <property type="match status" value="1"/>
</dbReference>
<dbReference type="PANTHER" id="PTHR43884">
    <property type="entry name" value="ACYL-COA DEHYDROGENASE"/>
    <property type="match status" value="1"/>
</dbReference>
<dbReference type="InterPro" id="IPR013786">
    <property type="entry name" value="AcylCoA_DH/ox_N"/>
</dbReference>
<dbReference type="Gene3D" id="1.10.540.10">
    <property type="entry name" value="Acyl-CoA dehydrogenase/oxidase, N-terminal domain"/>
    <property type="match status" value="1"/>
</dbReference>
<keyword evidence="5" id="KW-0560">Oxidoreductase</keyword>
<accession>U5EC94</accession>
<dbReference type="AlphaFoldDB" id="U5EC94"/>
<keyword evidence="4 5" id="KW-0274">FAD</keyword>
<name>U5EC94_NOCAS</name>
<reference evidence="9 10" key="1">
    <citation type="journal article" date="2014" name="BMC Genomics">
        <title>Genome based analysis of type-I polyketide synthase and nonribosomal peptide synthetase gene clusters in seven strains of five representative Nocardia species.</title>
        <authorList>
            <person name="Komaki H."/>
            <person name="Ichikawa N."/>
            <person name="Hosoyama A."/>
            <person name="Takahashi-Nakaguchi A."/>
            <person name="Matsuzawa T."/>
            <person name="Suzuki K."/>
            <person name="Fujita N."/>
            <person name="Gonoi T."/>
        </authorList>
    </citation>
    <scope>NUCLEOTIDE SEQUENCE [LARGE SCALE GENOMIC DNA]</scope>
    <source>
        <strain evidence="9 10">NBRC 15531</strain>
    </source>
</reference>
<gene>
    <name evidence="9" type="ORF">NCAST_20_06060</name>
</gene>
<dbReference type="eggNOG" id="COG1960">
    <property type="taxonomic scope" value="Bacteria"/>
</dbReference>
<comment type="caution">
    <text evidence="9">The sequence shown here is derived from an EMBL/GenBank/DDBJ whole genome shotgun (WGS) entry which is preliminary data.</text>
</comment>
<dbReference type="Gene3D" id="2.40.110.10">
    <property type="entry name" value="Butyryl-CoA Dehydrogenase, subunit A, domain 2"/>
    <property type="match status" value="1"/>
</dbReference>
<evidence type="ECO:0000256" key="2">
    <source>
        <dbReference type="ARBA" id="ARBA00009347"/>
    </source>
</evidence>